<dbReference type="HOGENOM" id="CLU_2061088_0_0_1"/>
<reference evidence="2 3" key="1">
    <citation type="submission" date="2012-10" db="EMBL/GenBank/DDBJ databases">
        <title>Genome sequencing and analysis of entomopathogenic fungi Beauveria bassiana D1-5.</title>
        <authorList>
            <person name="Li Q."/>
            <person name="Wang L."/>
            <person name="Zhang Z."/>
            <person name="Wang Q."/>
            <person name="Ren J."/>
            <person name="Wang M."/>
            <person name="Xu W."/>
            <person name="Wang J."/>
            <person name="Lu Y."/>
            <person name="Du Q."/>
            <person name="Sun Z."/>
        </authorList>
    </citation>
    <scope>NUCLEOTIDE SEQUENCE [LARGE SCALE GENOMIC DNA]</scope>
    <source>
        <strain evidence="2 3">D1-5</strain>
    </source>
</reference>
<organism evidence="2 3">
    <name type="scientific">Beauveria bassiana D1-5</name>
    <dbReference type="NCBI Taxonomy" id="1245745"/>
    <lineage>
        <taxon>Eukaryota</taxon>
        <taxon>Fungi</taxon>
        <taxon>Dikarya</taxon>
        <taxon>Ascomycota</taxon>
        <taxon>Pezizomycotina</taxon>
        <taxon>Sordariomycetes</taxon>
        <taxon>Hypocreomycetidae</taxon>
        <taxon>Hypocreales</taxon>
        <taxon>Cordycipitaceae</taxon>
        <taxon>Beauveria</taxon>
    </lineage>
</organism>
<accession>A0A0A2V788</accession>
<dbReference type="AlphaFoldDB" id="A0A0A2V788"/>
<protein>
    <submittedName>
        <fullName evidence="2">Uncharacterized protein</fullName>
    </submittedName>
</protein>
<feature type="compositionally biased region" description="Basic and acidic residues" evidence="1">
    <location>
        <begin position="15"/>
        <end position="30"/>
    </location>
</feature>
<feature type="region of interest" description="Disordered" evidence="1">
    <location>
        <begin position="1"/>
        <end position="119"/>
    </location>
</feature>
<evidence type="ECO:0000313" key="2">
    <source>
        <dbReference type="EMBL" id="KGQ03686.1"/>
    </source>
</evidence>
<dbReference type="EMBL" id="ANFO01001182">
    <property type="protein sequence ID" value="KGQ03686.1"/>
    <property type="molecule type" value="Genomic_DNA"/>
</dbReference>
<comment type="caution">
    <text evidence="2">The sequence shown here is derived from an EMBL/GenBank/DDBJ whole genome shotgun (WGS) entry which is preliminary data.</text>
</comment>
<evidence type="ECO:0000313" key="3">
    <source>
        <dbReference type="Proteomes" id="UP000030106"/>
    </source>
</evidence>
<evidence type="ECO:0000256" key="1">
    <source>
        <dbReference type="SAM" id="MobiDB-lite"/>
    </source>
</evidence>
<dbReference type="Proteomes" id="UP000030106">
    <property type="component" value="Unassembled WGS sequence"/>
</dbReference>
<name>A0A0A2V788_BEABA</name>
<feature type="compositionally biased region" description="Basic and acidic residues" evidence="1">
    <location>
        <begin position="81"/>
        <end position="103"/>
    </location>
</feature>
<gene>
    <name evidence="2" type="ORF">BBAD15_g11074</name>
</gene>
<proteinExistence type="predicted"/>
<feature type="compositionally biased region" description="Basic and acidic residues" evidence="1">
    <location>
        <begin position="61"/>
        <end position="74"/>
    </location>
</feature>
<sequence>MSGGRRELNGSWAQTRRDDEKIGQTEESTRVEVQNGRQNYAAHTHEEKDENSASTAEEVEPSWREAGWENEEMKGGIPWSRESKDIGEAEGALSEKRSREKAVSKALENIGENNEKARG</sequence>